<keyword evidence="2" id="KW-1185">Reference proteome</keyword>
<organism evidence="1 2">
    <name type="scientific">Tanacetum coccineum</name>
    <dbReference type="NCBI Taxonomy" id="301880"/>
    <lineage>
        <taxon>Eukaryota</taxon>
        <taxon>Viridiplantae</taxon>
        <taxon>Streptophyta</taxon>
        <taxon>Embryophyta</taxon>
        <taxon>Tracheophyta</taxon>
        <taxon>Spermatophyta</taxon>
        <taxon>Magnoliopsida</taxon>
        <taxon>eudicotyledons</taxon>
        <taxon>Gunneridae</taxon>
        <taxon>Pentapetalae</taxon>
        <taxon>asterids</taxon>
        <taxon>campanulids</taxon>
        <taxon>Asterales</taxon>
        <taxon>Asteraceae</taxon>
        <taxon>Asteroideae</taxon>
        <taxon>Anthemideae</taxon>
        <taxon>Anthemidinae</taxon>
        <taxon>Tanacetum</taxon>
    </lineage>
</organism>
<reference evidence="1" key="2">
    <citation type="submission" date="2022-01" db="EMBL/GenBank/DDBJ databases">
        <authorList>
            <person name="Yamashiro T."/>
            <person name="Shiraishi A."/>
            <person name="Satake H."/>
            <person name="Nakayama K."/>
        </authorList>
    </citation>
    <scope>NUCLEOTIDE SEQUENCE</scope>
</reference>
<dbReference type="EMBL" id="BQNB010009612">
    <property type="protein sequence ID" value="GJS65901.1"/>
    <property type="molecule type" value="Genomic_DNA"/>
</dbReference>
<comment type="caution">
    <text evidence="1">The sequence shown here is derived from an EMBL/GenBank/DDBJ whole genome shotgun (WGS) entry which is preliminary data.</text>
</comment>
<dbReference type="Proteomes" id="UP001151760">
    <property type="component" value="Unassembled WGS sequence"/>
</dbReference>
<proteinExistence type="predicted"/>
<feature type="non-terminal residue" evidence="1">
    <location>
        <position position="152"/>
    </location>
</feature>
<evidence type="ECO:0000313" key="2">
    <source>
        <dbReference type="Proteomes" id="UP001151760"/>
    </source>
</evidence>
<accession>A0ABQ4XLJ8</accession>
<sequence>MILTKEVFKDHSICKIVVEQFLTLREMVRIEALSSDQLTAKMSVLHCLMMSHGGELLAHQGKERKKMIKSLTKSLDNLHSEVAHLSADLNRATVLEAERDEEILCLKATPLEFASFFQGVSVGFERGLSMHQTKEEFAAVLEKISHFVPGAQ</sequence>
<name>A0ABQ4XLJ8_9ASTR</name>
<gene>
    <name evidence="1" type="ORF">Tco_0680465</name>
</gene>
<protein>
    <submittedName>
        <fullName evidence="1">Uncharacterized protein</fullName>
    </submittedName>
</protein>
<reference evidence="1" key="1">
    <citation type="journal article" date="2022" name="Int. J. Mol. Sci.">
        <title>Draft Genome of Tanacetum Coccineum: Genomic Comparison of Closely Related Tanacetum-Family Plants.</title>
        <authorList>
            <person name="Yamashiro T."/>
            <person name="Shiraishi A."/>
            <person name="Nakayama K."/>
            <person name="Satake H."/>
        </authorList>
    </citation>
    <scope>NUCLEOTIDE SEQUENCE</scope>
</reference>
<evidence type="ECO:0000313" key="1">
    <source>
        <dbReference type="EMBL" id="GJS65901.1"/>
    </source>
</evidence>